<dbReference type="EMBL" id="KN822187">
    <property type="protein sequence ID" value="KIM53206.1"/>
    <property type="molecule type" value="Genomic_DNA"/>
</dbReference>
<dbReference type="InParanoid" id="A0A0C3DAT4"/>
<reference evidence="3" key="2">
    <citation type="submission" date="2015-01" db="EMBL/GenBank/DDBJ databases">
        <title>Evolutionary Origins and Diversification of the Mycorrhizal Mutualists.</title>
        <authorList>
            <consortium name="DOE Joint Genome Institute"/>
            <consortium name="Mycorrhizal Genomics Consortium"/>
            <person name="Kohler A."/>
            <person name="Kuo A."/>
            <person name="Nagy L.G."/>
            <person name="Floudas D."/>
            <person name="Copeland A."/>
            <person name="Barry K.W."/>
            <person name="Cichocki N."/>
            <person name="Veneault-Fourrey C."/>
            <person name="LaButti K."/>
            <person name="Lindquist E.A."/>
            <person name="Lipzen A."/>
            <person name="Lundell T."/>
            <person name="Morin E."/>
            <person name="Murat C."/>
            <person name="Riley R."/>
            <person name="Ohm R."/>
            <person name="Sun H."/>
            <person name="Tunlid A."/>
            <person name="Henrissat B."/>
            <person name="Grigoriev I.V."/>
            <person name="Hibbett D.S."/>
            <person name="Martin F."/>
        </authorList>
    </citation>
    <scope>NUCLEOTIDE SEQUENCE [LARGE SCALE GENOMIC DNA]</scope>
    <source>
        <strain evidence="3">Foug A</strain>
    </source>
</reference>
<dbReference type="HOGENOM" id="CLU_2499175_0_0_1"/>
<organism evidence="2 3">
    <name type="scientific">Scleroderma citrinum Foug A</name>
    <dbReference type="NCBI Taxonomy" id="1036808"/>
    <lineage>
        <taxon>Eukaryota</taxon>
        <taxon>Fungi</taxon>
        <taxon>Dikarya</taxon>
        <taxon>Basidiomycota</taxon>
        <taxon>Agaricomycotina</taxon>
        <taxon>Agaricomycetes</taxon>
        <taxon>Agaricomycetidae</taxon>
        <taxon>Boletales</taxon>
        <taxon>Sclerodermatineae</taxon>
        <taxon>Sclerodermataceae</taxon>
        <taxon>Scleroderma</taxon>
    </lineage>
</organism>
<reference evidence="2 3" key="1">
    <citation type="submission" date="2014-04" db="EMBL/GenBank/DDBJ databases">
        <authorList>
            <consortium name="DOE Joint Genome Institute"/>
            <person name="Kuo A."/>
            <person name="Kohler A."/>
            <person name="Nagy L.G."/>
            <person name="Floudas D."/>
            <person name="Copeland A."/>
            <person name="Barry K.W."/>
            <person name="Cichocki N."/>
            <person name="Veneault-Fourrey C."/>
            <person name="LaButti K."/>
            <person name="Lindquist E.A."/>
            <person name="Lipzen A."/>
            <person name="Lundell T."/>
            <person name="Morin E."/>
            <person name="Murat C."/>
            <person name="Sun H."/>
            <person name="Tunlid A."/>
            <person name="Henrissat B."/>
            <person name="Grigoriev I.V."/>
            <person name="Hibbett D.S."/>
            <person name="Martin F."/>
            <person name="Nordberg H.P."/>
            <person name="Cantor M.N."/>
            <person name="Hua S.X."/>
        </authorList>
    </citation>
    <scope>NUCLEOTIDE SEQUENCE [LARGE SCALE GENOMIC DNA]</scope>
    <source>
        <strain evidence="2 3">Foug A</strain>
    </source>
</reference>
<sequence length="86" mass="9229">MKWTHTLEIRFSSSLIPEAGSAQEALMCQAAQLEGGDELIAVRDVEGDNGNDKQSGVVGTTSSDNIDSIRVEEAQCAERPYEDIGS</sequence>
<proteinExistence type="predicted"/>
<evidence type="ECO:0000313" key="3">
    <source>
        <dbReference type="Proteomes" id="UP000053989"/>
    </source>
</evidence>
<protein>
    <submittedName>
        <fullName evidence="2">Uncharacterized protein</fullName>
    </submittedName>
</protein>
<accession>A0A0C3DAT4</accession>
<dbReference type="AlphaFoldDB" id="A0A0C3DAT4"/>
<evidence type="ECO:0000313" key="2">
    <source>
        <dbReference type="EMBL" id="KIM53206.1"/>
    </source>
</evidence>
<feature type="compositionally biased region" description="Polar residues" evidence="1">
    <location>
        <begin position="52"/>
        <end position="66"/>
    </location>
</feature>
<evidence type="ECO:0000256" key="1">
    <source>
        <dbReference type="SAM" id="MobiDB-lite"/>
    </source>
</evidence>
<name>A0A0C3DAT4_9AGAM</name>
<dbReference type="Proteomes" id="UP000053989">
    <property type="component" value="Unassembled WGS sequence"/>
</dbReference>
<gene>
    <name evidence="2" type="ORF">SCLCIDRAFT_1223024</name>
</gene>
<feature type="region of interest" description="Disordered" evidence="1">
    <location>
        <begin position="46"/>
        <end position="86"/>
    </location>
</feature>
<keyword evidence="3" id="KW-1185">Reference proteome</keyword>